<sequence>MKLLVFSLLLVFANAKSLPTTKNVGMSTLNYADPDERRNPGALPFSVAIDNAGPMSLRFPGGLEASSYLWATAPFWTPETHKPTFDTTARWPNSDNTIISNGSFVNALNFDQFMDVAGDRDVSIVVNFDSMYTDDGPSKETLIETARQWVRYARENFNNTFYWEIGNESDLKKVAYNGSPDNGTQYGTDFIDFANAMREEDPDAIIGSNGMLPEFITDVLNVAGEHIDFVAIHHFPLRKLNNRYEDFINGKGNFDTMYNHFYNALNLANISAEKKRDIFAMVTETSVVDWAVFKAGGPVQHNDVGSMIMTFDIIGRFLEKPKVLGPLLCWGTHWVTHDENTEIFSLFNQDNNFAPTAYAVHLWSSMGDIVSLTRENVTGVITYNVETTEGSHVLVANTLDIDVDMDASVSFHGDNVLSNMVITSTNVTMLPKYSISLL</sequence>
<evidence type="ECO:0000313" key="2">
    <source>
        <dbReference type="Proteomes" id="UP000246715"/>
    </source>
</evidence>
<dbReference type="EMBL" id="DQ491001">
    <property type="protein sequence ID" value="ABT13908.1"/>
    <property type="molecule type" value="Genomic_DNA"/>
</dbReference>
<dbReference type="Gene3D" id="3.20.20.80">
    <property type="entry name" value="Glycosidases"/>
    <property type="match status" value="1"/>
</dbReference>
<evidence type="ECO:0000313" key="1">
    <source>
        <dbReference type="EMBL" id="ABT13908.1"/>
    </source>
</evidence>
<name>A7IU84_PBCVM</name>
<dbReference type="InterPro" id="IPR017853">
    <property type="entry name" value="GH"/>
</dbReference>
<protein>
    <submittedName>
        <fullName evidence="1">Uncharacterized protein M354R</fullName>
    </submittedName>
</protein>
<gene>
    <name evidence="1" type="primary">M354R</name>
    <name evidence="1" type="ORF">MT325_M354R</name>
</gene>
<accession>A7IU84</accession>
<dbReference type="Proteomes" id="UP000246715">
    <property type="component" value="Segment"/>
</dbReference>
<organismHost>
    <name type="scientific">Paramecium bursaria</name>
    <dbReference type="NCBI Taxonomy" id="74790"/>
</organismHost>
<proteinExistence type="predicted"/>
<reference evidence="1 2" key="1">
    <citation type="journal article" date="2007" name="Virology">
        <title>Sequence and annotation of the 314-kb MT325 and the 321-kb FR483 viruses that infect Chlorella Pbi.</title>
        <authorList>
            <person name="Fitzgerald L.A."/>
            <person name="Graves M.V."/>
            <person name="Li X."/>
            <person name="Feldblyum T."/>
            <person name="Hartigan J."/>
            <person name="Van Etten J.L."/>
        </authorList>
    </citation>
    <scope>NUCLEOTIDE SEQUENCE [LARGE SCALE GENOMIC DNA]</scope>
    <source>
        <strain evidence="1 2">MT325</strain>
    </source>
</reference>
<dbReference type="SUPFAM" id="SSF51445">
    <property type="entry name" value="(Trans)glycosidases"/>
    <property type="match status" value="1"/>
</dbReference>
<organism evidence="1 2">
    <name type="scientific">Paramecium bursaria Chlorella virus MT325</name>
    <name type="common">PBCV-MT325</name>
    <dbReference type="NCBI Taxonomy" id="346932"/>
    <lineage>
        <taxon>Viruses</taxon>
        <taxon>Varidnaviria</taxon>
        <taxon>Bamfordvirae</taxon>
        <taxon>Nucleocytoviricota</taxon>
        <taxon>Megaviricetes</taxon>
        <taxon>Algavirales</taxon>
        <taxon>Phycodnaviridae</taxon>
        <taxon>Chlorovirus</taxon>
        <taxon>Chlorovirus conductrix</taxon>
        <taxon>Paramecium bursaria Chlorella virus A1</taxon>
    </lineage>
</organism>